<proteinExistence type="predicted"/>
<dbReference type="PANTHER" id="PTHR10683:SF40">
    <property type="entry name" value="FRUCTOSE-6-PHOSPHATE ALDOLASE 1-RELATED"/>
    <property type="match status" value="1"/>
</dbReference>
<keyword evidence="3" id="KW-1185">Reference proteome</keyword>
<evidence type="ECO:0000313" key="2">
    <source>
        <dbReference type="EMBL" id="MFD2728914.1"/>
    </source>
</evidence>
<dbReference type="PANTHER" id="PTHR10683">
    <property type="entry name" value="TRANSALDOLASE"/>
    <property type="match status" value="1"/>
</dbReference>
<dbReference type="Gene3D" id="3.20.20.70">
    <property type="entry name" value="Aldolase class I"/>
    <property type="match status" value="1"/>
</dbReference>
<dbReference type="EMBL" id="JBHUMO010000039">
    <property type="protein sequence ID" value="MFD2728914.1"/>
    <property type="molecule type" value="Genomic_DNA"/>
</dbReference>
<dbReference type="InterPro" id="IPR013785">
    <property type="entry name" value="Aldolase_TIM"/>
</dbReference>
<comment type="caution">
    <text evidence="2">The sequence shown here is derived from an EMBL/GenBank/DDBJ whole genome shotgun (WGS) entry which is preliminary data.</text>
</comment>
<dbReference type="EC" id="2.2.1.2" evidence="2"/>
<dbReference type="RefSeq" id="WP_379980778.1">
    <property type="nucleotide sequence ID" value="NZ_JBHUMO010000039.1"/>
</dbReference>
<dbReference type="GO" id="GO:0004801">
    <property type="term" value="F:transaldolase activity"/>
    <property type="evidence" value="ECO:0007669"/>
    <property type="project" value="UniProtKB-EC"/>
</dbReference>
<dbReference type="InterPro" id="IPR001585">
    <property type="entry name" value="TAL/FSA"/>
</dbReference>
<dbReference type="NCBIfam" id="TIGR02134">
    <property type="entry name" value="transald_staph"/>
    <property type="match status" value="1"/>
</dbReference>
<organism evidence="2 3">
    <name type="scientific">Enterococcus camelliae</name>
    <dbReference type="NCBI Taxonomy" id="453959"/>
    <lineage>
        <taxon>Bacteria</taxon>
        <taxon>Bacillati</taxon>
        <taxon>Bacillota</taxon>
        <taxon>Bacilli</taxon>
        <taxon>Lactobacillales</taxon>
        <taxon>Enterococcaceae</taxon>
        <taxon>Enterococcus</taxon>
    </lineage>
</organism>
<keyword evidence="1" id="KW-0704">Schiff base</keyword>
<protein>
    <submittedName>
        <fullName evidence="2">Transaldolase</fullName>
        <ecNumber evidence="2">2.2.1.2</ecNumber>
    </submittedName>
</protein>
<name>A0ABW5TIK2_9ENTE</name>
<dbReference type="InterPro" id="IPR011861">
    <property type="entry name" value="Transald_staph-type"/>
</dbReference>
<sequence length="242" mass="26995">MINSRNWFSNISIFSDGADLKKMKQSYETGLVNGFTTNPSLMKKAGVTDYLKFAKEAVDIFPNLSISFEVFGDDVNDIKREAHILTNLGRNVFVKIPIISIHGTSNAKIIEELSSEEIKLNITAVTTISQVEEAVDSFGLNTENYVSIFVGRLNDVGIETGEFVKQSKKICEKKKNTKLLWASTRELYNIKQAKELGCDIITVPPELIDKLNTNEKSAISVSLDTVRGFQKDIESLGFSIEE</sequence>
<keyword evidence="2" id="KW-0808">Transferase</keyword>
<evidence type="ECO:0000256" key="1">
    <source>
        <dbReference type="ARBA" id="ARBA00023270"/>
    </source>
</evidence>
<accession>A0ABW5TIK2</accession>
<dbReference type="Pfam" id="PF00923">
    <property type="entry name" value="TAL_FSA"/>
    <property type="match status" value="1"/>
</dbReference>
<dbReference type="Proteomes" id="UP001597427">
    <property type="component" value="Unassembled WGS sequence"/>
</dbReference>
<evidence type="ECO:0000313" key="3">
    <source>
        <dbReference type="Proteomes" id="UP001597427"/>
    </source>
</evidence>
<reference evidence="3" key="1">
    <citation type="journal article" date="2019" name="Int. J. Syst. Evol. Microbiol.">
        <title>The Global Catalogue of Microorganisms (GCM) 10K type strain sequencing project: providing services to taxonomists for standard genome sequencing and annotation.</title>
        <authorList>
            <consortium name="The Broad Institute Genomics Platform"/>
            <consortium name="The Broad Institute Genome Sequencing Center for Infectious Disease"/>
            <person name="Wu L."/>
            <person name="Ma J."/>
        </authorList>
    </citation>
    <scope>NUCLEOTIDE SEQUENCE [LARGE SCALE GENOMIC DNA]</scope>
    <source>
        <strain evidence="3">TISTR 932</strain>
    </source>
</reference>
<dbReference type="SUPFAM" id="SSF51569">
    <property type="entry name" value="Aldolase"/>
    <property type="match status" value="1"/>
</dbReference>
<gene>
    <name evidence="2" type="ORF">ACFSR0_05680</name>
</gene>